<feature type="compositionally biased region" description="Basic and acidic residues" evidence="1">
    <location>
        <begin position="300"/>
        <end position="310"/>
    </location>
</feature>
<dbReference type="AlphaFoldDB" id="A0A0J7MX52"/>
<organism evidence="2 3">
    <name type="scientific">Lasius niger</name>
    <name type="common">Black garden ant</name>
    <dbReference type="NCBI Taxonomy" id="67767"/>
    <lineage>
        <taxon>Eukaryota</taxon>
        <taxon>Metazoa</taxon>
        <taxon>Ecdysozoa</taxon>
        <taxon>Arthropoda</taxon>
        <taxon>Hexapoda</taxon>
        <taxon>Insecta</taxon>
        <taxon>Pterygota</taxon>
        <taxon>Neoptera</taxon>
        <taxon>Endopterygota</taxon>
        <taxon>Hymenoptera</taxon>
        <taxon>Apocrita</taxon>
        <taxon>Aculeata</taxon>
        <taxon>Formicoidea</taxon>
        <taxon>Formicidae</taxon>
        <taxon>Formicinae</taxon>
        <taxon>Lasius</taxon>
        <taxon>Lasius</taxon>
    </lineage>
</organism>
<feature type="compositionally biased region" description="Basic and acidic residues" evidence="1">
    <location>
        <begin position="196"/>
        <end position="209"/>
    </location>
</feature>
<name>A0A0J7MX52_LASNI</name>
<feature type="compositionally biased region" description="Basic and acidic residues" evidence="1">
    <location>
        <begin position="253"/>
        <end position="276"/>
    </location>
</feature>
<proteinExistence type="predicted"/>
<keyword evidence="3" id="KW-1185">Reference proteome</keyword>
<dbReference type="Proteomes" id="UP000036403">
    <property type="component" value="Unassembled WGS sequence"/>
</dbReference>
<dbReference type="EMBL" id="LBMM01014882">
    <property type="protein sequence ID" value="KMQ85015.1"/>
    <property type="molecule type" value="Genomic_DNA"/>
</dbReference>
<feature type="compositionally biased region" description="Low complexity" evidence="1">
    <location>
        <begin position="236"/>
        <end position="248"/>
    </location>
</feature>
<dbReference type="PaxDb" id="67767-A0A0J7MX52"/>
<evidence type="ECO:0000313" key="2">
    <source>
        <dbReference type="EMBL" id="KMQ85015.1"/>
    </source>
</evidence>
<comment type="caution">
    <text evidence="2">The sequence shown here is derived from an EMBL/GenBank/DDBJ whole genome shotgun (WGS) entry which is preliminary data.</text>
</comment>
<sequence>MDNALFRDAGCDPITGIISIPYVVLVFAVDYAGCGLKWHNSRIAPDFDGKNHRYLHRLRQMKLEAERNQSALEAKKNLASQTLSANAIADRLYTILMAKEAQKDDTPSLTMKDNKAARQLAENAISEKFTIALEQALRIQSNLKLAQDRALAEMPQDQDVLPALADPGQKEASSYSILELQKAAWAQVTAEDQARRQAEKEKRLQEKLAKFSPEQRAAYDAQQAKKAQKQKDKLAKQQQKQAKAAQKAGQKRAKAEAKRAQLEARHQDQLKVKGELEPVPMHPQAQPTPPVTPAPQTAPIDKKIVAEDAAQKPVAPVVRKAETVRPDDTALKAQVQAQKSLPIPLNKSTES</sequence>
<evidence type="ECO:0000256" key="1">
    <source>
        <dbReference type="SAM" id="MobiDB-lite"/>
    </source>
</evidence>
<reference evidence="2 3" key="1">
    <citation type="submission" date="2015-04" db="EMBL/GenBank/DDBJ databases">
        <title>Lasius niger genome sequencing.</title>
        <authorList>
            <person name="Konorov E.A."/>
            <person name="Nikitin M.A."/>
            <person name="Kirill M.V."/>
            <person name="Chang P."/>
        </authorList>
    </citation>
    <scope>NUCLEOTIDE SEQUENCE [LARGE SCALE GENOMIC DNA]</scope>
    <source>
        <tissue evidence="2">Whole</tissue>
    </source>
</reference>
<evidence type="ECO:0000313" key="3">
    <source>
        <dbReference type="Proteomes" id="UP000036403"/>
    </source>
</evidence>
<dbReference type="OrthoDB" id="10509460at2759"/>
<protein>
    <submittedName>
        <fullName evidence="2">Uncharacterized protein</fullName>
    </submittedName>
</protein>
<gene>
    <name evidence="2" type="ORF">RF55_16730</name>
</gene>
<feature type="region of interest" description="Disordered" evidence="1">
    <location>
        <begin position="196"/>
        <end position="351"/>
    </location>
</feature>
<feature type="compositionally biased region" description="Basic and acidic residues" evidence="1">
    <location>
        <begin position="319"/>
        <end position="330"/>
    </location>
</feature>
<accession>A0A0J7MX52</accession>
<feature type="compositionally biased region" description="Low complexity" evidence="1">
    <location>
        <begin position="215"/>
        <end position="225"/>
    </location>
</feature>